<evidence type="ECO:0000313" key="2">
    <source>
        <dbReference type="Proteomes" id="UP000183471"/>
    </source>
</evidence>
<keyword evidence="2" id="KW-1185">Reference proteome</keyword>
<dbReference type="EMBL" id="FNKY01000001">
    <property type="protein sequence ID" value="SDQ54610.1"/>
    <property type="molecule type" value="Genomic_DNA"/>
</dbReference>
<comment type="caution">
    <text evidence="1">The sequence shown here is derived from an EMBL/GenBank/DDBJ whole genome shotgun (WGS) entry which is preliminary data.</text>
</comment>
<evidence type="ECO:0000313" key="1">
    <source>
        <dbReference type="EMBL" id="SDQ54610.1"/>
    </source>
</evidence>
<sequence>MALFEPSVGWAGNPIELILSFLEAQSLTPSNDVLRVKCCQVMGNSESRSLITRLHF</sequence>
<gene>
    <name evidence="1" type="ORF">SAMN05216402_1262</name>
</gene>
<name>A0ABY0TAQ4_9PROT</name>
<organism evidence="1 2">
    <name type="scientific">Nitrosospira multiformis</name>
    <dbReference type="NCBI Taxonomy" id="1231"/>
    <lineage>
        <taxon>Bacteria</taxon>
        <taxon>Pseudomonadati</taxon>
        <taxon>Pseudomonadota</taxon>
        <taxon>Betaproteobacteria</taxon>
        <taxon>Nitrosomonadales</taxon>
        <taxon>Nitrosomonadaceae</taxon>
        <taxon>Nitrosospira</taxon>
    </lineage>
</organism>
<reference evidence="1 2" key="1">
    <citation type="submission" date="2016-10" db="EMBL/GenBank/DDBJ databases">
        <authorList>
            <person name="Varghese N."/>
            <person name="Submissions S."/>
        </authorList>
    </citation>
    <scope>NUCLEOTIDE SEQUENCE [LARGE SCALE GENOMIC DNA]</scope>
    <source>
        <strain evidence="1 2">Nl1</strain>
    </source>
</reference>
<dbReference type="Proteomes" id="UP000183471">
    <property type="component" value="Unassembled WGS sequence"/>
</dbReference>
<accession>A0ABY0TAQ4</accession>
<protein>
    <submittedName>
        <fullName evidence="1">Uncharacterized protein</fullName>
    </submittedName>
</protein>
<proteinExistence type="predicted"/>